<accession>A0ABU3X7V6</accession>
<dbReference type="EMBL" id="JAWJBA010000001">
    <property type="protein sequence ID" value="MDV2683981.1"/>
    <property type="molecule type" value="Genomic_DNA"/>
</dbReference>
<evidence type="ECO:0000313" key="2">
    <source>
        <dbReference type="Proteomes" id="UP001287282"/>
    </source>
</evidence>
<name>A0ABU3X7V6_9BACI</name>
<evidence type="ECO:0000313" key="1">
    <source>
        <dbReference type="EMBL" id="MDV2683981.1"/>
    </source>
</evidence>
<keyword evidence="2" id="KW-1185">Reference proteome</keyword>
<dbReference type="RefSeq" id="WP_317121201.1">
    <property type="nucleotide sequence ID" value="NZ_JAWJBA010000001.1"/>
</dbReference>
<comment type="caution">
    <text evidence="1">The sequence shown here is derived from an EMBL/GenBank/DDBJ whole genome shotgun (WGS) entry which is preliminary data.</text>
</comment>
<proteinExistence type="predicted"/>
<organism evidence="1 2">
    <name type="scientific">Alkalihalophilus lindianensis</name>
    <dbReference type="NCBI Taxonomy" id="1630542"/>
    <lineage>
        <taxon>Bacteria</taxon>
        <taxon>Bacillati</taxon>
        <taxon>Bacillota</taxon>
        <taxon>Bacilli</taxon>
        <taxon>Bacillales</taxon>
        <taxon>Bacillaceae</taxon>
        <taxon>Alkalihalophilus</taxon>
    </lineage>
</organism>
<sequence>MKKVIFLVLPLAFITIAIWSTLISQLMDNNEIVTYDGLNVVKDANMAFSNTVKESKRDKYAGEEGYQKAVKNRVITTEYLIGNWEGNGEISNDKAEINFSMNELSIKIEGEPVMTTSYTLSEEYNLQFLDLIGEYGRTSVKIEYIDDNAIKLYFPNTSDNLSLVRADFTESYDENVTNNNVENKTVETVVEVIPDSSLQYNVLNHIDSKNKEITI</sequence>
<gene>
    <name evidence="1" type="ORF">RYX56_06295</name>
</gene>
<protein>
    <submittedName>
        <fullName evidence="1">Uncharacterized protein</fullName>
    </submittedName>
</protein>
<dbReference type="Proteomes" id="UP001287282">
    <property type="component" value="Unassembled WGS sequence"/>
</dbReference>
<reference evidence="1 2" key="1">
    <citation type="submission" date="2023-10" db="EMBL/GenBank/DDBJ databases">
        <title>Screening of Alkalihalobacillus lindianensis BZ-TG-R113 and Its Alleviation of Salt Stress on Rapeseed Growth.</title>
        <authorList>
            <person name="Zhao B."/>
            <person name="Guo T."/>
        </authorList>
    </citation>
    <scope>NUCLEOTIDE SEQUENCE [LARGE SCALE GENOMIC DNA]</scope>
    <source>
        <strain evidence="1 2">BZ-TG-R113</strain>
    </source>
</reference>